<dbReference type="AlphaFoldDB" id="A0A699HI86"/>
<proteinExistence type="predicted"/>
<feature type="region of interest" description="Disordered" evidence="1">
    <location>
        <begin position="794"/>
        <end position="817"/>
    </location>
</feature>
<reference evidence="3" key="1">
    <citation type="journal article" date="2019" name="Sci. Rep.">
        <title>Draft genome of Tanacetum cinerariifolium, the natural source of mosquito coil.</title>
        <authorList>
            <person name="Yamashiro T."/>
            <person name="Shiraishi A."/>
            <person name="Satake H."/>
            <person name="Nakayama K."/>
        </authorList>
    </citation>
    <scope>NUCLEOTIDE SEQUENCE</scope>
</reference>
<dbReference type="PANTHER" id="PTHR11439">
    <property type="entry name" value="GAG-POL-RELATED RETROTRANSPOSON"/>
    <property type="match status" value="1"/>
</dbReference>
<comment type="caution">
    <text evidence="3">The sequence shown here is derived from an EMBL/GenBank/DDBJ whole genome shotgun (WGS) entry which is preliminary data.</text>
</comment>
<gene>
    <name evidence="3" type="ORF">Tci_403553</name>
</gene>
<evidence type="ECO:0000313" key="3">
    <source>
        <dbReference type="EMBL" id="GEY31579.1"/>
    </source>
</evidence>
<dbReference type="CDD" id="cd09272">
    <property type="entry name" value="RNase_HI_RT_Ty1"/>
    <property type="match status" value="1"/>
</dbReference>
<evidence type="ECO:0000259" key="2">
    <source>
        <dbReference type="Pfam" id="PF07727"/>
    </source>
</evidence>
<name>A0A699HI86_TANCI</name>
<dbReference type="InterPro" id="IPR013103">
    <property type="entry name" value="RVT_2"/>
</dbReference>
<evidence type="ECO:0000256" key="1">
    <source>
        <dbReference type="SAM" id="MobiDB-lite"/>
    </source>
</evidence>
<dbReference type="PANTHER" id="PTHR11439:SF483">
    <property type="entry name" value="PEPTIDE SYNTHASE GLIP-LIKE, PUTATIVE (AFU_ORTHOLOGUE AFUA_3G12920)-RELATED"/>
    <property type="match status" value="1"/>
</dbReference>
<feature type="domain" description="Reverse transcriptase Ty1/copia-type" evidence="2">
    <location>
        <begin position="842"/>
        <end position="928"/>
    </location>
</feature>
<dbReference type="EMBL" id="BKCJ010168486">
    <property type="protein sequence ID" value="GEY31579.1"/>
    <property type="molecule type" value="Genomic_DNA"/>
</dbReference>
<sequence length="1152" mass="131483">MVTYLSKSDASAGFNQVVDFLNTQVIQYALMFNPTICISCITQFWATMSIKKANDVVKLQALIDRKKVVITEDVIRQDLHLDDADGVECLLNEEIFIELARMGYEKPPPNAKRTTWNEFSFSMASAVICLATADLSSHTTRYTSPALTQKVFANMRRVGKGFLGVETPLFASMLVQPQSTEEEDDVKELEILKLKKRVKILEKKRKSKHLGLKRLKKGRIDDVSAAATKDVNAAEPTVFDDEEVTMTIAQTLIKMKAEKTRLLDEQMDKRLHDEEVEKAAAKEKQEKDDLEKAKGLQQQYDDKQENIDWNVITEQIQEKHLDNIRKYQSLKRKPVSIAQARKDMIIYLKNMDGYKMEHFKGMTYAKVRPIFEREYNKVQTLFKPDKDVKEPQKKRVAEVTLLHESFKKLKAVEVSGSESTQETSTNDLKEMSEEDVKNMLEIVPVSKFKVKSLQVVYPLIDWEIHSEGSRSYWKIIRVGGITEAYQSFEDMLKGFDREDLVALWRLVKEKFNDVLWKLQRYMHYLITWKLHSNCGVHQVSSTIRRHDMFMLTEKNYPLSNRVMILMLSAKLQVEEDSDMARDLMMKIFMEANKPKSRSLDTSSKFCIDSESLNKVSVLVVLDLSKKNSKRKVWKPTGKVFTNTRYTRKPTGQTFTMVGNACPFTRITTSTKVPFRNSIALETDTPKPVITLVYSRKPWKSKSNDLVSKSKVVQIVLCSKPALHEMAPATISSVIMPNHPLSTPFVPPSRIDWDLLFQQLLDELLTPSPSVDNPAPEVIAPNAEVVALIPAVSTSSPSSTNVDQDAPSPSNSQTIPETQTPVISNDLEEDNHDLDIKKIEFGGVLKNKARLVAQGFRKKEGIDFKESFTPVARLEAIRIFKANAAHKNMMIFQMDVKTKFLNGELKEEVYVSQPEGFVDQDNPSHVCSGSDTLHMKSKKRLITEKSKMDEDLQGKPVEATLYHGMIGSLMYLTSNRPDLTYTYSKDTDMSLTAYADVDHAGCQDTRHSTSGSAQFLGDKLVSWSSKKQKYIGISSTKAEYIALSRCCAQILWMRSQLKDYGFQFNNIPLYCDNKSEIALCCNSVQHLRAKHIDVRYYFMKEQVENGIVKLYFVQTKYQLADIFTKPLPRERFNFLIEKLGIKSMSLDTLKCLA</sequence>
<dbReference type="Pfam" id="PF07727">
    <property type="entry name" value="RVT_2"/>
    <property type="match status" value="1"/>
</dbReference>
<accession>A0A699HI86</accession>
<organism evidence="3">
    <name type="scientific">Tanacetum cinerariifolium</name>
    <name type="common">Dalmatian daisy</name>
    <name type="synonym">Chrysanthemum cinerariifolium</name>
    <dbReference type="NCBI Taxonomy" id="118510"/>
    <lineage>
        <taxon>Eukaryota</taxon>
        <taxon>Viridiplantae</taxon>
        <taxon>Streptophyta</taxon>
        <taxon>Embryophyta</taxon>
        <taxon>Tracheophyta</taxon>
        <taxon>Spermatophyta</taxon>
        <taxon>Magnoliopsida</taxon>
        <taxon>eudicotyledons</taxon>
        <taxon>Gunneridae</taxon>
        <taxon>Pentapetalae</taxon>
        <taxon>asterids</taxon>
        <taxon>campanulids</taxon>
        <taxon>Asterales</taxon>
        <taxon>Asteraceae</taxon>
        <taxon>Asteroideae</taxon>
        <taxon>Anthemideae</taxon>
        <taxon>Anthemidinae</taxon>
        <taxon>Tanacetum</taxon>
    </lineage>
</organism>
<protein>
    <recommendedName>
        <fullName evidence="2">Reverse transcriptase Ty1/copia-type domain-containing protein</fullName>
    </recommendedName>
</protein>